<feature type="domain" description="HTH luxR-type" evidence="4">
    <location>
        <begin position="147"/>
        <end position="210"/>
    </location>
</feature>
<evidence type="ECO:0000259" key="5">
    <source>
        <dbReference type="PROSITE" id="PS50110"/>
    </source>
</evidence>
<keyword evidence="2" id="KW-0238">DNA-binding</keyword>
<dbReference type="Pfam" id="PF00196">
    <property type="entry name" value="GerE"/>
    <property type="match status" value="1"/>
</dbReference>
<dbReference type="Gene3D" id="3.40.50.2300">
    <property type="match status" value="1"/>
</dbReference>
<dbReference type="SUPFAM" id="SSF52172">
    <property type="entry name" value="CheY-like"/>
    <property type="match status" value="1"/>
</dbReference>
<dbReference type="PRINTS" id="PR00038">
    <property type="entry name" value="HTHLUXR"/>
</dbReference>
<feature type="domain" description="Response regulatory" evidence="5">
    <location>
        <begin position="7"/>
        <end position="123"/>
    </location>
</feature>
<dbReference type="InterPro" id="IPR000792">
    <property type="entry name" value="Tscrpt_reg_LuxR_C"/>
</dbReference>
<keyword evidence="7" id="KW-1185">Reference proteome</keyword>
<evidence type="ECO:0000259" key="4">
    <source>
        <dbReference type="PROSITE" id="PS50043"/>
    </source>
</evidence>
<protein>
    <submittedName>
        <fullName evidence="6">Response regulator transcription factor</fullName>
    </submittedName>
</protein>
<dbReference type="InterPro" id="IPR001789">
    <property type="entry name" value="Sig_transdc_resp-reg_receiver"/>
</dbReference>
<dbReference type="InterPro" id="IPR016032">
    <property type="entry name" value="Sig_transdc_resp-reg_C-effctor"/>
</dbReference>
<dbReference type="InterPro" id="IPR039420">
    <property type="entry name" value="WalR-like"/>
</dbReference>
<accession>A0A858RPB9</accession>
<dbReference type="InterPro" id="IPR058245">
    <property type="entry name" value="NreC/VraR/RcsB-like_REC"/>
</dbReference>
<gene>
    <name evidence="6" type="ORF">HHL09_23935</name>
</gene>
<dbReference type="PROSITE" id="PS50110">
    <property type="entry name" value="RESPONSE_REGULATORY"/>
    <property type="match status" value="1"/>
</dbReference>
<dbReference type="PROSITE" id="PS00622">
    <property type="entry name" value="HTH_LUXR_1"/>
    <property type="match status" value="1"/>
</dbReference>
<dbReference type="CDD" id="cd06170">
    <property type="entry name" value="LuxR_C_like"/>
    <property type="match status" value="1"/>
</dbReference>
<dbReference type="SUPFAM" id="SSF46894">
    <property type="entry name" value="C-terminal effector domain of the bipartite response regulators"/>
    <property type="match status" value="1"/>
</dbReference>
<dbReference type="InterPro" id="IPR011006">
    <property type="entry name" value="CheY-like_superfamily"/>
</dbReference>
<reference evidence="6 7" key="1">
    <citation type="submission" date="2020-04" db="EMBL/GenBank/DDBJ databases">
        <title>Luteolibacter sp. G-1-1-1 isolated from soil.</title>
        <authorList>
            <person name="Dahal R.H."/>
        </authorList>
    </citation>
    <scope>NUCLEOTIDE SEQUENCE [LARGE SCALE GENOMIC DNA]</scope>
    <source>
        <strain evidence="6 7">G-1-1-1</strain>
    </source>
</reference>
<sequence>MIPGKKTVVVVEDDTRLQEHLIKILDIPDDITCLCAVSSAEEALERIPAYHPDVVLMDVNLPGISGIDCIRDLKKRLPRLEVVMLTAYDVDDNIFRALKEGASGYLLKSSTPDDIYNAIRDVYSGGAPFSSHIARKVAQYFRAEKDIEDENEKLTPREKDVLRLLASGYIYKEVADQLDISMETVRTYVKRICIKLHVRSKVEAIIKFRS</sequence>
<dbReference type="KEGG" id="luo:HHL09_23935"/>
<dbReference type="CDD" id="cd17535">
    <property type="entry name" value="REC_NarL-like"/>
    <property type="match status" value="1"/>
</dbReference>
<dbReference type="EMBL" id="CP051774">
    <property type="protein sequence ID" value="QJE98702.1"/>
    <property type="molecule type" value="Genomic_DNA"/>
</dbReference>
<dbReference type="GO" id="GO:0000160">
    <property type="term" value="P:phosphorelay signal transduction system"/>
    <property type="evidence" value="ECO:0007669"/>
    <property type="project" value="InterPro"/>
</dbReference>
<evidence type="ECO:0000313" key="6">
    <source>
        <dbReference type="EMBL" id="QJE98702.1"/>
    </source>
</evidence>
<keyword evidence="1 3" id="KW-0597">Phosphoprotein</keyword>
<name>A0A858RPB9_9BACT</name>
<dbReference type="Proteomes" id="UP000501812">
    <property type="component" value="Chromosome"/>
</dbReference>
<dbReference type="Pfam" id="PF00072">
    <property type="entry name" value="Response_reg"/>
    <property type="match status" value="1"/>
</dbReference>
<evidence type="ECO:0000313" key="7">
    <source>
        <dbReference type="Proteomes" id="UP000501812"/>
    </source>
</evidence>
<evidence type="ECO:0000256" key="1">
    <source>
        <dbReference type="ARBA" id="ARBA00022553"/>
    </source>
</evidence>
<evidence type="ECO:0000256" key="3">
    <source>
        <dbReference type="PROSITE-ProRule" id="PRU00169"/>
    </source>
</evidence>
<organism evidence="6 7">
    <name type="scientific">Luteolibacter luteus</name>
    <dbReference type="NCBI Taxonomy" id="2728835"/>
    <lineage>
        <taxon>Bacteria</taxon>
        <taxon>Pseudomonadati</taxon>
        <taxon>Verrucomicrobiota</taxon>
        <taxon>Verrucomicrobiia</taxon>
        <taxon>Verrucomicrobiales</taxon>
        <taxon>Verrucomicrobiaceae</taxon>
        <taxon>Luteolibacter</taxon>
    </lineage>
</organism>
<dbReference type="AlphaFoldDB" id="A0A858RPB9"/>
<dbReference type="PANTHER" id="PTHR43214">
    <property type="entry name" value="TWO-COMPONENT RESPONSE REGULATOR"/>
    <property type="match status" value="1"/>
</dbReference>
<dbReference type="GO" id="GO:0006355">
    <property type="term" value="P:regulation of DNA-templated transcription"/>
    <property type="evidence" value="ECO:0007669"/>
    <property type="project" value="InterPro"/>
</dbReference>
<evidence type="ECO:0000256" key="2">
    <source>
        <dbReference type="ARBA" id="ARBA00023125"/>
    </source>
</evidence>
<dbReference type="PROSITE" id="PS50043">
    <property type="entry name" value="HTH_LUXR_2"/>
    <property type="match status" value="1"/>
</dbReference>
<dbReference type="RefSeq" id="WP_169457189.1">
    <property type="nucleotide sequence ID" value="NZ_CP051774.1"/>
</dbReference>
<proteinExistence type="predicted"/>
<dbReference type="SMART" id="SM00448">
    <property type="entry name" value="REC"/>
    <property type="match status" value="1"/>
</dbReference>
<dbReference type="GO" id="GO:0003677">
    <property type="term" value="F:DNA binding"/>
    <property type="evidence" value="ECO:0007669"/>
    <property type="project" value="UniProtKB-KW"/>
</dbReference>
<feature type="modified residue" description="4-aspartylphosphate" evidence="3">
    <location>
        <position position="58"/>
    </location>
</feature>
<dbReference type="PANTHER" id="PTHR43214:SF43">
    <property type="entry name" value="TWO-COMPONENT RESPONSE REGULATOR"/>
    <property type="match status" value="1"/>
</dbReference>
<dbReference type="SMART" id="SM00421">
    <property type="entry name" value="HTH_LUXR"/>
    <property type="match status" value="1"/>
</dbReference>